<sequence>RMNATINMTDGDFGQVNITCTECDYDFLMESSGLDIFFITTEPWDTKSKKFEALFDMTFAQKINMVNAYAGRIVLADRYFGGGYAFTSYGTLL</sequence>
<feature type="non-terminal residue" evidence="1">
    <location>
        <position position="1"/>
    </location>
</feature>
<dbReference type="EMBL" id="BARU01007378">
    <property type="protein sequence ID" value="GAH44602.1"/>
    <property type="molecule type" value="Genomic_DNA"/>
</dbReference>
<organism evidence="1">
    <name type="scientific">marine sediment metagenome</name>
    <dbReference type="NCBI Taxonomy" id="412755"/>
    <lineage>
        <taxon>unclassified sequences</taxon>
        <taxon>metagenomes</taxon>
        <taxon>ecological metagenomes</taxon>
    </lineage>
</organism>
<name>X1FI22_9ZZZZ</name>
<protein>
    <submittedName>
        <fullName evidence="1">Uncharacterized protein</fullName>
    </submittedName>
</protein>
<comment type="caution">
    <text evidence="1">The sequence shown here is derived from an EMBL/GenBank/DDBJ whole genome shotgun (WGS) entry which is preliminary data.</text>
</comment>
<gene>
    <name evidence="1" type="ORF">S03H2_14539</name>
</gene>
<accession>X1FI22</accession>
<evidence type="ECO:0000313" key="1">
    <source>
        <dbReference type="EMBL" id="GAH44602.1"/>
    </source>
</evidence>
<proteinExistence type="predicted"/>
<dbReference type="AlphaFoldDB" id="X1FI22"/>
<reference evidence="1" key="1">
    <citation type="journal article" date="2014" name="Front. Microbiol.">
        <title>High frequency of phylogenetically diverse reductive dehalogenase-homologous genes in deep subseafloor sedimentary metagenomes.</title>
        <authorList>
            <person name="Kawai M."/>
            <person name="Futagami T."/>
            <person name="Toyoda A."/>
            <person name="Takaki Y."/>
            <person name="Nishi S."/>
            <person name="Hori S."/>
            <person name="Arai W."/>
            <person name="Tsubouchi T."/>
            <person name="Morono Y."/>
            <person name="Uchiyama I."/>
            <person name="Ito T."/>
            <person name="Fujiyama A."/>
            <person name="Inagaki F."/>
            <person name="Takami H."/>
        </authorList>
    </citation>
    <scope>NUCLEOTIDE SEQUENCE</scope>
    <source>
        <strain evidence="1">Expedition CK06-06</strain>
    </source>
</reference>